<feature type="binding site" evidence="5">
    <location>
        <begin position="10"/>
        <end position="15"/>
    </location>
    <ligand>
        <name>ATP</name>
        <dbReference type="ChEBI" id="CHEBI:30616"/>
    </ligand>
</feature>
<dbReference type="UniPathway" id="UPA00241">
    <property type="reaction ID" value="UER00356"/>
</dbReference>
<evidence type="ECO:0000256" key="5">
    <source>
        <dbReference type="HAMAP-Rule" id="MF_00376"/>
    </source>
</evidence>
<evidence type="ECO:0000313" key="7">
    <source>
        <dbReference type="EMBL" id="RZO23913.1"/>
    </source>
</evidence>
<name>A0A520MRS9_9GAMM</name>
<comment type="similarity">
    <text evidence="1 5">Belongs to the CoaE family.</text>
</comment>
<comment type="function">
    <text evidence="5">Catalyzes the phosphorylation of the 3'-hydroxyl group of dephosphocoenzyme A to form coenzyme A.</text>
</comment>
<dbReference type="SUPFAM" id="SSF52540">
    <property type="entry name" value="P-loop containing nucleoside triphosphate hydrolases"/>
    <property type="match status" value="1"/>
</dbReference>
<sequence length="197" mass="21884">MIVGLTGGIGSGKSAAANFFHSEGVTVVDADHLAREVIEQNTPGFQSIVDYFGSNILGEDGSIDRAQLRKEIFDDKEKKKVLESITHPMVRDLMAERIAASTSPYSIVMVPLIFETNSMSAYNRILVIDCDSKLQLERATLRDDNSSEQIQKILDSQCSRTERLSIANDVIPNNDSLENLKTRSLAMHKFYLGLCKK</sequence>
<evidence type="ECO:0000313" key="8">
    <source>
        <dbReference type="Proteomes" id="UP000316449"/>
    </source>
</evidence>
<dbReference type="HAMAP" id="MF_00376">
    <property type="entry name" value="Dephospho_CoA_kinase"/>
    <property type="match status" value="1"/>
</dbReference>
<comment type="catalytic activity">
    <reaction evidence="5">
        <text>3'-dephospho-CoA + ATP = ADP + CoA + H(+)</text>
        <dbReference type="Rhea" id="RHEA:18245"/>
        <dbReference type="ChEBI" id="CHEBI:15378"/>
        <dbReference type="ChEBI" id="CHEBI:30616"/>
        <dbReference type="ChEBI" id="CHEBI:57287"/>
        <dbReference type="ChEBI" id="CHEBI:57328"/>
        <dbReference type="ChEBI" id="CHEBI:456216"/>
        <dbReference type="EC" id="2.7.1.24"/>
    </reaction>
</comment>
<dbReference type="GO" id="GO:0005737">
    <property type="term" value="C:cytoplasm"/>
    <property type="evidence" value="ECO:0007669"/>
    <property type="project" value="UniProtKB-SubCell"/>
</dbReference>
<evidence type="ECO:0000256" key="6">
    <source>
        <dbReference type="NCBIfam" id="TIGR00152"/>
    </source>
</evidence>
<organism evidence="7 8">
    <name type="scientific">SAR86 cluster bacterium</name>
    <dbReference type="NCBI Taxonomy" id="2030880"/>
    <lineage>
        <taxon>Bacteria</taxon>
        <taxon>Pseudomonadati</taxon>
        <taxon>Pseudomonadota</taxon>
        <taxon>Gammaproteobacteria</taxon>
        <taxon>SAR86 cluster</taxon>
    </lineage>
</organism>
<dbReference type="NCBIfam" id="TIGR00152">
    <property type="entry name" value="dephospho-CoA kinase"/>
    <property type="match status" value="1"/>
</dbReference>
<evidence type="ECO:0000256" key="2">
    <source>
        <dbReference type="ARBA" id="ARBA00022741"/>
    </source>
</evidence>
<comment type="caution">
    <text evidence="7">The sequence shown here is derived from an EMBL/GenBank/DDBJ whole genome shotgun (WGS) entry which is preliminary data.</text>
</comment>
<dbReference type="GO" id="GO:0005524">
    <property type="term" value="F:ATP binding"/>
    <property type="evidence" value="ECO:0007669"/>
    <property type="project" value="UniProtKB-UniRule"/>
</dbReference>
<protein>
    <recommendedName>
        <fullName evidence="5 6">Dephospho-CoA kinase</fullName>
        <ecNumber evidence="5 6">2.7.1.24</ecNumber>
    </recommendedName>
    <alternativeName>
        <fullName evidence="5">Dephosphocoenzyme A kinase</fullName>
    </alternativeName>
</protein>
<evidence type="ECO:0000256" key="3">
    <source>
        <dbReference type="ARBA" id="ARBA00022840"/>
    </source>
</evidence>
<dbReference type="Pfam" id="PF01121">
    <property type="entry name" value="CoaE"/>
    <property type="match status" value="1"/>
</dbReference>
<dbReference type="PANTHER" id="PTHR10695">
    <property type="entry name" value="DEPHOSPHO-COA KINASE-RELATED"/>
    <property type="match status" value="1"/>
</dbReference>
<comment type="pathway">
    <text evidence="5">Cofactor biosynthesis; coenzyme A biosynthesis; CoA from (R)-pantothenate: step 5/5.</text>
</comment>
<evidence type="ECO:0000256" key="1">
    <source>
        <dbReference type="ARBA" id="ARBA00009018"/>
    </source>
</evidence>
<comment type="subcellular location">
    <subcellularLocation>
        <location evidence="5">Cytoplasm</location>
    </subcellularLocation>
</comment>
<dbReference type="InterPro" id="IPR001977">
    <property type="entry name" value="Depp_CoAkinase"/>
</dbReference>
<dbReference type="GO" id="GO:0015937">
    <property type="term" value="P:coenzyme A biosynthetic process"/>
    <property type="evidence" value="ECO:0007669"/>
    <property type="project" value="UniProtKB-UniRule"/>
</dbReference>
<dbReference type="AlphaFoldDB" id="A0A520MRS9"/>
<accession>A0A520MRS9</accession>
<dbReference type="EMBL" id="SHBK01000022">
    <property type="protein sequence ID" value="RZO23913.1"/>
    <property type="molecule type" value="Genomic_DNA"/>
</dbReference>
<dbReference type="Gene3D" id="3.40.50.300">
    <property type="entry name" value="P-loop containing nucleotide triphosphate hydrolases"/>
    <property type="match status" value="1"/>
</dbReference>
<keyword evidence="5 7" id="KW-0418">Kinase</keyword>
<keyword evidence="5 7" id="KW-0808">Transferase</keyword>
<gene>
    <name evidence="5" type="primary">coaE</name>
    <name evidence="7" type="ORF">EVA98_02165</name>
</gene>
<dbReference type="InterPro" id="IPR027417">
    <property type="entry name" value="P-loop_NTPase"/>
</dbReference>
<proteinExistence type="inferred from homology"/>
<keyword evidence="3 5" id="KW-0067">ATP-binding</keyword>
<evidence type="ECO:0000256" key="4">
    <source>
        <dbReference type="ARBA" id="ARBA00022993"/>
    </source>
</evidence>
<dbReference type="PANTHER" id="PTHR10695:SF46">
    <property type="entry name" value="BIFUNCTIONAL COENZYME A SYNTHASE-RELATED"/>
    <property type="match status" value="1"/>
</dbReference>
<keyword evidence="2 5" id="KW-0547">Nucleotide-binding</keyword>
<dbReference type="GO" id="GO:0004140">
    <property type="term" value="F:dephospho-CoA kinase activity"/>
    <property type="evidence" value="ECO:0007669"/>
    <property type="project" value="UniProtKB-UniRule"/>
</dbReference>
<dbReference type="EC" id="2.7.1.24" evidence="5 6"/>
<dbReference type="Proteomes" id="UP000316449">
    <property type="component" value="Unassembled WGS sequence"/>
</dbReference>
<keyword evidence="4 5" id="KW-0173">Coenzyme A biosynthesis</keyword>
<reference evidence="7 8" key="1">
    <citation type="submission" date="2019-02" db="EMBL/GenBank/DDBJ databases">
        <title>Prokaryotic population dynamics and viral predation in marine succession experiment using metagenomics: the confinement effect.</title>
        <authorList>
            <person name="Haro-Moreno J.M."/>
            <person name="Rodriguez-Valera F."/>
            <person name="Lopez-Perez M."/>
        </authorList>
    </citation>
    <scope>NUCLEOTIDE SEQUENCE [LARGE SCALE GENOMIC DNA]</scope>
    <source>
        <strain evidence="7">MED-G165</strain>
    </source>
</reference>
<keyword evidence="5" id="KW-0963">Cytoplasm</keyword>
<dbReference type="PROSITE" id="PS51219">
    <property type="entry name" value="DPCK"/>
    <property type="match status" value="1"/>
</dbReference>
<dbReference type="CDD" id="cd02022">
    <property type="entry name" value="DPCK"/>
    <property type="match status" value="1"/>
</dbReference>